<accession>A0AAV9J2V6</accession>
<keyword evidence="16" id="KW-1185">Reference proteome</keyword>
<evidence type="ECO:0000256" key="4">
    <source>
        <dbReference type="ARBA" id="ARBA00022499"/>
    </source>
</evidence>
<dbReference type="Gene3D" id="1.25.40.180">
    <property type="match status" value="3"/>
</dbReference>
<evidence type="ECO:0000256" key="10">
    <source>
        <dbReference type="ARBA" id="ARBA00037759"/>
    </source>
</evidence>
<dbReference type="Pfam" id="PF02020">
    <property type="entry name" value="W2"/>
    <property type="match status" value="1"/>
</dbReference>
<dbReference type="GO" id="GO:0006417">
    <property type="term" value="P:regulation of translation"/>
    <property type="evidence" value="ECO:0007669"/>
    <property type="project" value="UniProtKB-KW"/>
</dbReference>
<dbReference type="PANTHER" id="PTHR23253">
    <property type="entry name" value="EUKARYOTIC TRANSLATION INITIATION FACTOR 4 GAMMA"/>
    <property type="match status" value="1"/>
</dbReference>
<name>A0AAV9J2V6_CYACA</name>
<keyword evidence="4" id="KW-1017">Isopeptide bond</keyword>
<dbReference type="InterPro" id="IPR016024">
    <property type="entry name" value="ARM-type_fold"/>
</dbReference>
<feature type="region of interest" description="Disordered" evidence="13">
    <location>
        <begin position="440"/>
        <end position="475"/>
    </location>
</feature>
<evidence type="ECO:0000256" key="12">
    <source>
        <dbReference type="ARBA" id="ARBA00046720"/>
    </source>
</evidence>
<keyword evidence="8" id="KW-0648">Protein biosynthesis</keyword>
<evidence type="ECO:0000256" key="7">
    <source>
        <dbReference type="ARBA" id="ARBA00022845"/>
    </source>
</evidence>
<feature type="compositionally biased region" description="Polar residues" evidence="13">
    <location>
        <begin position="506"/>
        <end position="519"/>
    </location>
</feature>
<dbReference type="PANTHER" id="PTHR23253:SF9">
    <property type="entry name" value="EUKARYOTIC TRANSLATION INITIATION FACTOR 4 GAMMA 2"/>
    <property type="match status" value="1"/>
</dbReference>
<keyword evidence="3" id="KW-0678">Repressor</keyword>
<feature type="region of interest" description="Disordered" evidence="13">
    <location>
        <begin position="504"/>
        <end position="526"/>
    </location>
</feature>
<dbReference type="GO" id="GO:0016281">
    <property type="term" value="C:eukaryotic translation initiation factor 4F complex"/>
    <property type="evidence" value="ECO:0007669"/>
    <property type="project" value="TreeGrafter"/>
</dbReference>
<gene>
    <name evidence="15" type="ORF">CDCA_CDCA17G4408</name>
</gene>
<feature type="region of interest" description="Disordered" evidence="13">
    <location>
        <begin position="22"/>
        <end position="76"/>
    </location>
</feature>
<proteinExistence type="inferred from homology"/>
<keyword evidence="7" id="KW-0810">Translation regulation</keyword>
<evidence type="ECO:0000256" key="8">
    <source>
        <dbReference type="ARBA" id="ARBA00022917"/>
    </source>
</evidence>
<keyword evidence="6" id="KW-0832">Ubl conjugation</keyword>
<evidence type="ECO:0000259" key="14">
    <source>
        <dbReference type="PROSITE" id="PS51363"/>
    </source>
</evidence>
<evidence type="ECO:0000256" key="2">
    <source>
        <dbReference type="ARBA" id="ARBA00022481"/>
    </source>
</evidence>
<evidence type="ECO:0000256" key="6">
    <source>
        <dbReference type="ARBA" id="ARBA00022843"/>
    </source>
</evidence>
<feature type="compositionally biased region" description="Low complexity" evidence="13">
    <location>
        <begin position="52"/>
        <end position="66"/>
    </location>
</feature>
<keyword evidence="9" id="KW-0007">Acetylation</keyword>
<comment type="subunit">
    <text evidence="12">Interacts with the serine/threonine protein kinases MKNK1 and MKNK2. Binds EIF4A and EIF3. Interacts with MIF4GD. Interacts with DAZAP2.</text>
</comment>
<dbReference type="Proteomes" id="UP001301350">
    <property type="component" value="Unassembled WGS sequence"/>
</dbReference>
<comment type="function">
    <text evidence="10">Appears to play a role in the switch from cap-dependent to IRES-mediated translation during mitosis, apoptosis and viral infection. Cleaved by some caspases and viral proteases.</text>
</comment>
<evidence type="ECO:0000256" key="13">
    <source>
        <dbReference type="SAM" id="MobiDB-lite"/>
    </source>
</evidence>
<feature type="domain" description="W2" evidence="14">
    <location>
        <begin position="735"/>
        <end position="908"/>
    </location>
</feature>
<protein>
    <recommendedName>
        <fullName evidence="11">Eukaryotic translation initiation factor 4 gamma 2</fullName>
    </recommendedName>
</protein>
<evidence type="ECO:0000256" key="3">
    <source>
        <dbReference type="ARBA" id="ARBA00022491"/>
    </source>
</evidence>
<dbReference type="PROSITE" id="PS51363">
    <property type="entry name" value="W2"/>
    <property type="match status" value="1"/>
</dbReference>
<comment type="caution">
    <text evidence="15">The sequence shown here is derived from an EMBL/GenBank/DDBJ whole genome shotgun (WGS) entry which is preliminary data.</text>
</comment>
<dbReference type="Pfam" id="PF02854">
    <property type="entry name" value="MIF4G"/>
    <property type="match status" value="1"/>
</dbReference>
<evidence type="ECO:0000313" key="16">
    <source>
        <dbReference type="Proteomes" id="UP001301350"/>
    </source>
</evidence>
<evidence type="ECO:0000313" key="15">
    <source>
        <dbReference type="EMBL" id="KAK4538383.1"/>
    </source>
</evidence>
<dbReference type="InterPro" id="IPR003890">
    <property type="entry name" value="MIF4G-like_typ-3"/>
</dbReference>
<dbReference type="AlphaFoldDB" id="A0AAV9J2V6"/>
<dbReference type="GO" id="GO:0003729">
    <property type="term" value="F:mRNA binding"/>
    <property type="evidence" value="ECO:0007669"/>
    <property type="project" value="TreeGrafter"/>
</dbReference>
<keyword evidence="2" id="KW-0488">Methylation</keyword>
<organism evidence="15 16">
    <name type="scientific">Cyanidium caldarium</name>
    <name type="common">Red alga</name>
    <dbReference type="NCBI Taxonomy" id="2771"/>
    <lineage>
        <taxon>Eukaryota</taxon>
        <taxon>Rhodophyta</taxon>
        <taxon>Bangiophyceae</taxon>
        <taxon>Cyanidiales</taxon>
        <taxon>Cyanidiaceae</taxon>
        <taxon>Cyanidium</taxon>
    </lineage>
</organism>
<dbReference type="SMART" id="SM00543">
    <property type="entry name" value="MIF4G"/>
    <property type="match status" value="1"/>
</dbReference>
<evidence type="ECO:0000256" key="5">
    <source>
        <dbReference type="ARBA" id="ARBA00022540"/>
    </source>
</evidence>
<dbReference type="SUPFAM" id="SSF48371">
    <property type="entry name" value="ARM repeat"/>
    <property type="match status" value="2"/>
</dbReference>
<dbReference type="EMBL" id="JANCYW010000017">
    <property type="protein sequence ID" value="KAK4538383.1"/>
    <property type="molecule type" value="Genomic_DNA"/>
</dbReference>
<dbReference type="SMART" id="SM00515">
    <property type="entry name" value="eIF5C"/>
    <property type="match status" value="1"/>
</dbReference>
<evidence type="ECO:0000256" key="1">
    <source>
        <dbReference type="ARBA" id="ARBA00005775"/>
    </source>
</evidence>
<evidence type="ECO:0000256" key="9">
    <source>
        <dbReference type="ARBA" id="ARBA00022990"/>
    </source>
</evidence>
<evidence type="ECO:0000256" key="11">
    <source>
        <dbReference type="ARBA" id="ARBA00040449"/>
    </source>
</evidence>
<sequence>MSSANDENEWEQAAEEFVALVASSASASVSASPTSSGSAVSGSGTGGRSGSDGRPTTTTTTTTGDGDASGRKSGAGGAATAVGAEIKASATATATGGSKQAGSMSATAGGGIQVVRFGGNTSLTATVRPLPSAPDRARSAYGTGIRHPAHAAEVDGLAATLSAAGVGNGQASGIGLFRRGGSAQRPALPPLKRGANAWRPSFVEDAARTDTDQEVQALEQARRKAKAVLNKLVPERFETLTQQILDLPLHKYVVLEAVISEIFDKALAEPYFCGVYADLCEAMNGALPEIVCASVDDGEADGVTSFRRMLLAKCRREFVNRVAMVDSSSSEQVEETYARYRRRTLGNIIFIGELFKRHLLSEKIIHECVQMLLKEGEDEDSIETLAKLLSVAGAQMDRAEARPYMNAYFVKIQTMSDNPAVRARYRFMLKDCIDLRKNQWKPRRAQEAPSTLDEIHGKKQPRGGRGGKAAAAHAPRRMPKFRFTGGDAAAVEAAAAAAAMAAASNGPATTGDSSGTSTPERPLPSAEEAASILRGVIEDYVANPSPEEARRSLETTHLTGQPERYGPVAAREWLRLVLTARERDRVAMLDARHGALSSLVDSATLMQAFADTARELLELEDEWDMPVAAAVLGECAAQVILKGKTDSAQQEAFLSQLLSATPPERRAKLLQALLETWLRGAEAEAVAAACVDLQLVMEEMSAVDAEALGAYLGKRQLEALLPPAVIENALRDALLRPSSSDEVPDIDSCTAWLSRVLTAKQRREQARGSSVPTAAPELPALCRALATTVFLGYVAGETVRDLAEMTRRLRLTMPLLQVISGGVAAADERRQVQIVFAAQAACHRLDFPPDLMNGIFQALYDADVVSEEAFDRWREDVTDITPGKTKALFQVNAFLTWLREADEEEDEQED</sequence>
<dbReference type="InterPro" id="IPR003307">
    <property type="entry name" value="W2_domain"/>
</dbReference>
<reference evidence="15 16" key="1">
    <citation type="submission" date="2022-07" db="EMBL/GenBank/DDBJ databases">
        <title>Genome-wide signatures of adaptation to extreme environments.</title>
        <authorList>
            <person name="Cho C.H."/>
            <person name="Yoon H.S."/>
        </authorList>
    </citation>
    <scope>NUCLEOTIDE SEQUENCE [LARGE SCALE GENOMIC DNA]</scope>
    <source>
        <strain evidence="15 16">DBV 063 E5</strain>
    </source>
</reference>
<feature type="compositionally biased region" description="Low complexity" evidence="13">
    <location>
        <begin position="22"/>
        <end position="42"/>
    </location>
</feature>
<comment type="similarity">
    <text evidence="1">Belongs to the eukaryotic initiation factor 4G family.</text>
</comment>
<dbReference type="GO" id="GO:0003743">
    <property type="term" value="F:translation initiation factor activity"/>
    <property type="evidence" value="ECO:0007669"/>
    <property type="project" value="UniProtKB-KW"/>
</dbReference>
<keyword evidence="5" id="KW-0396">Initiation factor</keyword>